<dbReference type="SMART" id="SM00432">
    <property type="entry name" value="MADS"/>
    <property type="match status" value="3"/>
</dbReference>
<dbReference type="InterPro" id="IPR036879">
    <property type="entry name" value="TF_MADSbox_sf"/>
</dbReference>
<dbReference type="GO" id="GO:0045944">
    <property type="term" value="P:positive regulation of transcription by RNA polymerase II"/>
    <property type="evidence" value="ECO:0007669"/>
    <property type="project" value="InterPro"/>
</dbReference>
<organism evidence="9">
    <name type="scientific">Salix viminalis</name>
    <name type="common">Common osier</name>
    <name type="synonym">Basket willow</name>
    <dbReference type="NCBI Taxonomy" id="40686"/>
    <lineage>
        <taxon>Eukaryota</taxon>
        <taxon>Viridiplantae</taxon>
        <taxon>Streptophyta</taxon>
        <taxon>Embryophyta</taxon>
        <taxon>Tracheophyta</taxon>
        <taxon>Spermatophyta</taxon>
        <taxon>Magnoliopsida</taxon>
        <taxon>eudicotyledons</taxon>
        <taxon>Gunneridae</taxon>
        <taxon>Pentapetalae</taxon>
        <taxon>rosids</taxon>
        <taxon>fabids</taxon>
        <taxon>Malpighiales</taxon>
        <taxon>Salicaceae</taxon>
        <taxon>Saliceae</taxon>
        <taxon>Salix</taxon>
    </lineage>
</organism>
<evidence type="ECO:0000256" key="5">
    <source>
        <dbReference type="ARBA" id="ARBA00023242"/>
    </source>
</evidence>
<keyword evidence="2" id="KW-0805">Transcription regulation</keyword>
<dbReference type="InterPro" id="IPR050142">
    <property type="entry name" value="MADS-box/MEF2_TF"/>
</dbReference>
<dbReference type="PANTHER" id="PTHR48019">
    <property type="entry name" value="SERUM RESPONSE FACTOR HOMOLOG"/>
    <property type="match status" value="1"/>
</dbReference>
<comment type="subcellular location">
    <subcellularLocation>
        <location evidence="1">Nucleus</location>
    </subcellularLocation>
</comment>
<dbReference type="PROSITE" id="PS50066">
    <property type="entry name" value="MADS_BOX_2"/>
    <property type="match status" value="3"/>
</dbReference>
<feature type="domain" description="MADS-box" evidence="7">
    <location>
        <begin position="1"/>
        <end position="61"/>
    </location>
</feature>
<evidence type="ECO:0000256" key="2">
    <source>
        <dbReference type="ARBA" id="ARBA00023015"/>
    </source>
</evidence>
<protein>
    <recommendedName>
        <fullName evidence="10">MADS-box domain-containing protein</fullName>
    </recommendedName>
</protein>
<dbReference type="InterPro" id="IPR002100">
    <property type="entry name" value="TF_MADSbox"/>
</dbReference>
<feature type="domain" description="MADS-box" evidence="7">
    <location>
        <begin position="362"/>
        <end position="422"/>
    </location>
</feature>
<evidence type="ECO:0000256" key="6">
    <source>
        <dbReference type="SAM" id="Coils"/>
    </source>
</evidence>
<dbReference type="PROSITE" id="PS51297">
    <property type="entry name" value="K_BOX"/>
    <property type="match status" value="1"/>
</dbReference>
<proteinExistence type="predicted"/>
<dbReference type="CDD" id="cd00265">
    <property type="entry name" value="MADS_MEF2_like"/>
    <property type="match status" value="3"/>
</dbReference>
<dbReference type="Gene3D" id="3.40.1810.10">
    <property type="entry name" value="Transcription factor, MADS-box"/>
    <property type="match status" value="3"/>
</dbReference>
<evidence type="ECO:0000259" key="8">
    <source>
        <dbReference type="PROSITE" id="PS51297"/>
    </source>
</evidence>
<evidence type="ECO:0000259" key="7">
    <source>
        <dbReference type="PROSITE" id="PS50066"/>
    </source>
</evidence>
<dbReference type="GO" id="GO:0046983">
    <property type="term" value="F:protein dimerization activity"/>
    <property type="evidence" value="ECO:0007669"/>
    <property type="project" value="InterPro"/>
</dbReference>
<accession>A0A6N2JWM6</accession>
<feature type="domain" description="K-box" evidence="8">
    <location>
        <begin position="282"/>
        <end position="373"/>
    </location>
</feature>
<keyword evidence="5" id="KW-0539">Nucleus</keyword>
<keyword evidence="3" id="KW-0238">DNA-binding</keyword>
<dbReference type="Pfam" id="PF00319">
    <property type="entry name" value="SRF-TF"/>
    <property type="match status" value="3"/>
</dbReference>
<evidence type="ECO:0000256" key="4">
    <source>
        <dbReference type="ARBA" id="ARBA00023163"/>
    </source>
</evidence>
<reference evidence="9" key="1">
    <citation type="submission" date="2019-03" db="EMBL/GenBank/DDBJ databases">
        <authorList>
            <person name="Mank J."/>
            <person name="Almeida P."/>
        </authorList>
    </citation>
    <scope>NUCLEOTIDE SEQUENCE</scope>
    <source>
        <strain evidence="9">78183</strain>
    </source>
</reference>
<keyword evidence="6" id="KW-0175">Coiled coil</keyword>
<feature type="domain" description="MADS-box" evidence="7">
    <location>
        <begin position="195"/>
        <end position="255"/>
    </location>
</feature>
<sequence>MGRKKVELKRIEKKICRQITFSKRRNGLIKKARDLSVLCDVQVALLVFSSTGKLYEFSSAGSVAKILKRRRSHFEEKTALSNGTANDAELYHGKYIKKFKSCAELLQIVRRSFEDSNFEEMTLSDLEQTEMQIDAALRHTRARKVETLREENQLLQSQVSAMNTSFETNGMHSFIIISLFLTGKKKVRSSFGSRMGRKKVELKRIEKKICRQITFSKRRNGLIKKARDLSVLCDVQVALLVFSGTGKLYEFSSAGSVAQILKRRRSHFEEKTALSNGANDAELYHGKYIKKFKSCAELLQIVRRSFEDSNFEELTLRDLEQTEMQIDAALRHTRARKMQLMLESMNALHEKVETLREENQLLQTQKVELKRIEKKICRQITFSKRRNGLIKKARDLSVLCDVQVALLVFSGTGKLYEFSSAGSVAKILERRRSHFEEKTALSNGANDAEVSAMNNSFETNGMVPGSFEPPSGFPQEQATLSLL</sequence>
<dbReference type="InterPro" id="IPR002487">
    <property type="entry name" value="TF_Kbox"/>
</dbReference>
<evidence type="ECO:0000313" key="9">
    <source>
        <dbReference type="EMBL" id="VFU20080.1"/>
    </source>
</evidence>
<dbReference type="PRINTS" id="PR00404">
    <property type="entry name" value="MADSDOMAIN"/>
</dbReference>
<dbReference type="GO" id="GO:0003700">
    <property type="term" value="F:DNA-binding transcription factor activity"/>
    <property type="evidence" value="ECO:0007669"/>
    <property type="project" value="InterPro"/>
</dbReference>
<dbReference type="GO" id="GO:0000977">
    <property type="term" value="F:RNA polymerase II transcription regulatory region sequence-specific DNA binding"/>
    <property type="evidence" value="ECO:0007669"/>
    <property type="project" value="InterPro"/>
</dbReference>
<gene>
    <name evidence="9" type="ORF">SVIM_LOCUS2643</name>
</gene>
<feature type="coiled-coil region" evidence="6">
    <location>
        <begin position="338"/>
        <end position="375"/>
    </location>
</feature>
<evidence type="ECO:0000256" key="3">
    <source>
        <dbReference type="ARBA" id="ARBA00023125"/>
    </source>
</evidence>
<dbReference type="InterPro" id="IPR033896">
    <property type="entry name" value="MEF2-like_N"/>
</dbReference>
<evidence type="ECO:0008006" key="10">
    <source>
        <dbReference type="Google" id="ProtNLM"/>
    </source>
</evidence>
<dbReference type="SUPFAM" id="SSF55455">
    <property type="entry name" value="SRF-like"/>
    <property type="match status" value="3"/>
</dbReference>
<dbReference type="EMBL" id="CAADRP010000001">
    <property type="protein sequence ID" value="VFU20080.1"/>
    <property type="molecule type" value="Genomic_DNA"/>
</dbReference>
<evidence type="ECO:0000256" key="1">
    <source>
        <dbReference type="ARBA" id="ARBA00004123"/>
    </source>
</evidence>
<name>A0A6N2JWM6_SALVM</name>
<keyword evidence="4" id="KW-0804">Transcription</keyword>
<dbReference type="Pfam" id="PF01486">
    <property type="entry name" value="K-box"/>
    <property type="match status" value="1"/>
</dbReference>
<dbReference type="AlphaFoldDB" id="A0A6N2JWM6"/>
<dbReference type="GO" id="GO:0005634">
    <property type="term" value="C:nucleus"/>
    <property type="evidence" value="ECO:0007669"/>
    <property type="project" value="UniProtKB-SubCell"/>
</dbReference>